<comment type="caution">
    <text evidence="1">The sequence shown here is derived from an EMBL/GenBank/DDBJ whole genome shotgun (WGS) entry which is preliminary data.</text>
</comment>
<proteinExistence type="predicted"/>
<dbReference type="EMBL" id="JAQQBS010000002">
    <property type="protein sequence ID" value="KAK0172209.1"/>
    <property type="molecule type" value="Genomic_DNA"/>
</dbReference>
<evidence type="ECO:0000313" key="1">
    <source>
        <dbReference type="EMBL" id="KAK0172209.1"/>
    </source>
</evidence>
<accession>A0AA39KSL0</accession>
<organism evidence="1 2">
    <name type="scientific">Microctonus aethiopoides</name>
    <dbReference type="NCBI Taxonomy" id="144406"/>
    <lineage>
        <taxon>Eukaryota</taxon>
        <taxon>Metazoa</taxon>
        <taxon>Ecdysozoa</taxon>
        <taxon>Arthropoda</taxon>
        <taxon>Hexapoda</taxon>
        <taxon>Insecta</taxon>
        <taxon>Pterygota</taxon>
        <taxon>Neoptera</taxon>
        <taxon>Endopterygota</taxon>
        <taxon>Hymenoptera</taxon>
        <taxon>Apocrita</taxon>
        <taxon>Ichneumonoidea</taxon>
        <taxon>Braconidae</taxon>
        <taxon>Euphorinae</taxon>
        <taxon>Microctonus</taxon>
    </lineage>
</organism>
<evidence type="ECO:0000313" key="2">
    <source>
        <dbReference type="Proteomes" id="UP001168990"/>
    </source>
</evidence>
<sequence>MVSQKCCTEKELHMGVYGSQDSILDLTNERDPWLFNPSTRAPSGVLEDAVAVIESTVSRAVEAEVKME</sequence>
<dbReference type="Proteomes" id="UP001168990">
    <property type="component" value="Unassembled WGS sequence"/>
</dbReference>
<dbReference type="AlphaFoldDB" id="A0AA39KSL0"/>
<gene>
    <name evidence="1" type="ORF">PV328_005556</name>
</gene>
<reference evidence="1" key="1">
    <citation type="journal article" date="2023" name="bioRxiv">
        <title>Scaffold-level genome assemblies of two parasitoid biocontrol wasps reveal the parthenogenesis mechanism and an associated novel virus.</title>
        <authorList>
            <person name="Inwood S."/>
            <person name="Skelly J."/>
            <person name="Guhlin J."/>
            <person name="Harrop T."/>
            <person name="Goldson S."/>
            <person name="Dearden P."/>
        </authorList>
    </citation>
    <scope>NUCLEOTIDE SEQUENCE</scope>
    <source>
        <strain evidence="1">Irish</strain>
        <tissue evidence="1">Whole body</tissue>
    </source>
</reference>
<keyword evidence="2" id="KW-1185">Reference proteome</keyword>
<protein>
    <submittedName>
        <fullName evidence="1">Uncharacterized protein</fullName>
    </submittedName>
</protein>
<name>A0AA39KSL0_9HYME</name>
<reference evidence="1" key="2">
    <citation type="submission" date="2023-03" db="EMBL/GenBank/DDBJ databases">
        <authorList>
            <person name="Inwood S.N."/>
            <person name="Skelly J.G."/>
            <person name="Guhlin J."/>
            <person name="Harrop T.W.R."/>
            <person name="Goldson S.G."/>
            <person name="Dearden P.K."/>
        </authorList>
    </citation>
    <scope>NUCLEOTIDE SEQUENCE</scope>
    <source>
        <strain evidence="1">Irish</strain>
        <tissue evidence="1">Whole body</tissue>
    </source>
</reference>